<gene>
    <name evidence="1" type="ORF">X798_02642</name>
</gene>
<dbReference type="Proteomes" id="UP000242913">
    <property type="component" value="Unassembled WGS sequence"/>
</dbReference>
<keyword evidence="2" id="KW-1185">Reference proteome</keyword>
<reference evidence="1 2" key="1">
    <citation type="submission" date="2015-12" db="EMBL/GenBank/DDBJ databases">
        <title>Draft genome of the nematode, Onchocerca flexuosa.</title>
        <authorList>
            <person name="Mitreva M."/>
        </authorList>
    </citation>
    <scope>NUCLEOTIDE SEQUENCE [LARGE SCALE GENOMIC DNA]</scope>
    <source>
        <strain evidence="1">Red Deer</strain>
    </source>
</reference>
<sequence length="64" mass="7593">MIAEFSLAFKPSISIKLLGLKFCIRASVMMWNLVGWEMDFLDIRIDTLRCRRCFVGRLWIVRII</sequence>
<dbReference type="OrthoDB" id="10356049at2759"/>
<dbReference type="AlphaFoldDB" id="A0A238BZS7"/>
<dbReference type="EMBL" id="KZ269987">
    <property type="protein sequence ID" value="OZC10335.1"/>
    <property type="molecule type" value="Genomic_DNA"/>
</dbReference>
<name>A0A238BZS7_9BILA</name>
<accession>A0A238BZS7</accession>
<organism evidence="1 2">
    <name type="scientific">Onchocerca flexuosa</name>
    <dbReference type="NCBI Taxonomy" id="387005"/>
    <lineage>
        <taxon>Eukaryota</taxon>
        <taxon>Metazoa</taxon>
        <taxon>Ecdysozoa</taxon>
        <taxon>Nematoda</taxon>
        <taxon>Chromadorea</taxon>
        <taxon>Rhabditida</taxon>
        <taxon>Spirurina</taxon>
        <taxon>Spiruromorpha</taxon>
        <taxon>Filarioidea</taxon>
        <taxon>Onchocercidae</taxon>
        <taxon>Onchocerca</taxon>
    </lineage>
</organism>
<proteinExistence type="predicted"/>
<evidence type="ECO:0000313" key="2">
    <source>
        <dbReference type="Proteomes" id="UP000242913"/>
    </source>
</evidence>
<evidence type="ECO:0000313" key="1">
    <source>
        <dbReference type="EMBL" id="OZC10335.1"/>
    </source>
</evidence>
<protein>
    <submittedName>
        <fullName evidence="1">Uncharacterized protein</fullName>
    </submittedName>
</protein>